<name>A0A1I7T183_9PELO</name>
<dbReference type="Pfam" id="PF22073">
    <property type="entry name" value="Cep192_D4"/>
    <property type="match status" value="1"/>
</dbReference>
<keyword evidence="3" id="KW-1185">Reference proteome</keyword>
<accession>A0A1I7T183</accession>
<feature type="compositionally biased region" description="Low complexity" evidence="1">
    <location>
        <begin position="356"/>
        <end position="372"/>
    </location>
</feature>
<evidence type="ECO:0000313" key="4">
    <source>
        <dbReference type="WBParaSite" id="Csp11.Scaffold459.g1435.t1"/>
    </source>
</evidence>
<feature type="compositionally biased region" description="Low complexity" evidence="1">
    <location>
        <begin position="404"/>
        <end position="428"/>
    </location>
</feature>
<dbReference type="Gene3D" id="2.60.40.10">
    <property type="entry name" value="Immunoglobulins"/>
    <property type="match status" value="1"/>
</dbReference>
<sequence length="846" mass="94562">MDEEAPMDLVDDHFDDCSIEDGPVDDNGSFYNPDAYDECVEEEVEPTSENFRVGRYKPSQHTPRELPTIREENREESRSNPGSRIATRPPSALSNGSNDFSGQFGFGGADLNQFTDNFFSHENRAERLFPENEFTTKAYISPVRDKQNSWEPSVCHYEKQPTPEVQNNSPGLIFANLSSRKEKAVSRPQNQEESNRQEQNLLEKNNDENLQTCQRISPEKNIFATSPLNSTKCFETKTSTPKRPGGTNRLGYRGLPAFEECSTIYEESPQRNSNSSRLFQSRQPTNYIIPNTTGLAASDSLLPNKTISESMIQKVLGGSKKDIELFNALEQMRKKREQRPPKPDFRLNANTVRIPSKTSVVQRQSSSVHSSTANPSHNHSSTRANEGQLYTQASHQKAQEVKRNSSVVSEITNSNTTNSTTNMSKISTARTDLSRTSRNRGGFSDSSVSTVVPNINSTTSLHSHRDGRDSVNSIRTVSRASSIMTLGGGCSQPTGATKPLRISAKRMAFGIVPLNETLTMELEVENVSDRQCQVRSKLDSSTSVMKILDNKLTIVDPKKSIKLRVAFTPTSVGRYQLLLSIEVPAQNFIQKIPVWGMSGIGNVAPLSKTLLSTNNPSEFGMYSPNMKRISFKLGNLGGFRDSFALVTVFDSAMRPIPKEYISYRPARGNVIAKQTEKEIEIRIDPLFAEHHDEDSRTTSAMSTASSMTATRRRTASGADFVVQVCWGEEILRQRLRLLESRTGRRQSIDSHDFTSHRFHGEDELRPPPENFPAIVIEDADLFASSYRTFYISVFSSSRELTAFRAATGNSMNSGSGNDTTILETTAFRHQTFFNDVTMMPQLTKRQ</sequence>
<evidence type="ECO:0000259" key="2">
    <source>
        <dbReference type="Pfam" id="PF22073"/>
    </source>
</evidence>
<dbReference type="WBParaSite" id="Csp11.Scaffold459.g1435.t1">
    <property type="protein sequence ID" value="Csp11.Scaffold459.g1435.t1"/>
    <property type="gene ID" value="Csp11.Scaffold459.g1435"/>
</dbReference>
<feature type="compositionally biased region" description="Acidic residues" evidence="1">
    <location>
        <begin position="35"/>
        <end position="46"/>
    </location>
</feature>
<proteinExistence type="predicted"/>
<dbReference type="AlphaFoldDB" id="A0A1I7T183"/>
<dbReference type="STRING" id="1561998.A0A1I7T183"/>
<feature type="region of interest" description="Disordered" evidence="1">
    <location>
        <begin position="746"/>
        <end position="766"/>
    </location>
</feature>
<dbReference type="eggNOG" id="ENOG502RT76">
    <property type="taxonomic scope" value="Eukaryota"/>
</dbReference>
<reference evidence="4" key="1">
    <citation type="submission" date="2016-11" db="UniProtKB">
        <authorList>
            <consortium name="WormBaseParasite"/>
        </authorList>
    </citation>
    <scope>IDENTIFICATION</scope>
</reference>
<feature type="compositionally biased region" description="Low complexity" evidence="1">
    <location>
        <begin position="189"/>
        <end position="203"/>
    </location>
</feature>
<dbReference type="InterPro" id="IPR054090">
    <property type="entry name" value="Cep192_Spd-2-like_dom"/>
</dbReference>
<feature type="compositionally biased region" description="Basic and acidic residues" evidence="1">
    <location>
        <begin position="62"/>
        <end position="78"/>
    </location>
</feature>
<dbReference type="InterPro" id="IPR013783">
    <property type="entry name" value="Ig-like_fold"/>
</dbReference>
<feature type="domain" description="Cep192/Spd-2-like" evidence="2">
    <location>
        <begin position="498"/>
        <end position="599"/>
    </location>
</feature>
<protein>
    <submittedName>
        <fullName evidence="4">ASH domain-containing protein</fullName>
    </submittedName>
</protein>
<feature type="region of interest" description="Disordered" evidence="1">
    <location>
        <begin position="180"/>
        <end position="207"/>
    </location>
</feature>
<feature type="region of interest" description="Disordered" evidence="1">
    <location>
        <begin position="333"/>
        <end position="471"/>
    </location>
</feature>
<feature type="compositionally biased region" description="Polar residues" evidence="1">
    <location>
        <begin position="373"/>
        <end position="396"/>
    </location>
</feature>
<dbReference type="Proteomes" id="UP000095282">
    <property type="component" value="Unplaced"/>
</dbReference>
<evidence type="ECO:0000256" key="1">
    <source>
        <dbReference type="SAM" id="MobiDB-lite"/>
    </source>
</evidence>
<evidence type="ECO:0000313" key="3">
    <source>
        <dbReference type="Proteomes" id="UP000095282"/>
    </source>
</evidence>
<feature type="region of interest" description="Disordered" evidence="1">
    <location>
        <begin position="1"/>
        <end position="100"/>
    </location>
</feature>
<organism evidence="3 4">
    <name type="scientific">Caenorhabditis tropicalis</name>
    <dbReference type="NCBI Taxonomy" id="1561998"/>
    <lineage>
        <taxon>Eukaryota</taxon>
        <taxon>Metazoa</taxon>
        <taxon>Ecdysozoa</taxon>
        <taxon>Nematoda</taxon>
        <taxon>Chromadorea</taxon>
        <taxon>Rhabditida</taxon>
        <taxon>Rhabditina</taxon>
        <taxon>Rhabditomorpha</taxon>
        <taxon>Rhabditoidea</taxon>
        <taxon>Rhabditidae</taxon>
        <taxon>Peloderinae</taxon>
        <taxon>Caenorhabditis</taxon>
    </lineage>
</organism>
<feature type="compositionally biased region" description="Polar residues" evidence="1">
    <location>
        <begin position="444"/>
        <end position="461"/>
    </location>
</feature>